<gene>
    <name evidence="5" type="ORF">RM531_02120</name>
</gene>
<keyword evidence="2 5" id="KW-0378">Hydrolase</keyword>
<dbReference type="InterPro" id="IPR050155">
    <property type="entry name" value="HAD-like_hydrolase_sf"/>
</dbReference>
<dbReference type="PANTHER" id="PTHR43434:SF23">
    <property type="entry name" value="PHOSPHOGLYCOLATE PHOSPHATASE"/>
    <property type="match status" value="1"/>
</dbReference>
<sequence>MSRHGVLLDLDGTLLDTAPDLAGALNDLRRDRGMTPLPLAALRHTASMGGRGMLARGLGLTPDDRDYSDAYTNFLTCYRERLTDTVQPFPGIRAALAEIAAAGHAWGVVTNKMLALAEPLMTAMAFSPPPACVIGGDSAPRAKPHPDPLLLACEQLGLAPADCVYVGDSDRDIAAGRTAGMPTIGVLYGYFDGDEDVAGWGADQLITQASELPAAVADLLSTRETHA</sequence>
<dbReference type="NCBIfam" id="TIGR01549">
    <property type="entry name" value="HAD-SF-IA-v1"/>
    <property type="match status" value="1"/>
</dbReference>
<dbReference type="SUPFAM" id="SSF56784">
    <property type="entry name" value="HAD-like"/>
    <property type="match status" value="1"/>
</dbReference>
<dbReference type="InterPro" id="IPR036412">
    <property type="entry name" value="HAD-like_sf"/>
</dbReference>
<dbReference type="SFLD" id="SFLDG01135">
    <property type="entry name" value="C1.5.6:_HAD__Beta-PGM__Phospha"/>
    <property type="match status" value="1"/>
</dbReference>
<dbReference type="PANTHER" id="PTHR43434">
    <property type="entry name" value="PHOSPHOGLYCOLATE PHOSPHATASE"/>
    <property type="match status" value="1"/>
</dbReference>
<dbReference type="GO" id="GO:0016787">
    <property type="term" value="F:hydrolase activity"/>
    <property type="evidence" value="ECO:0007669"/>
    <property type="project" value="UniProtKB-KW"/>
</dbReference>
<evidence type="ECO:0000256" key="3">
    <source>
        <dbReference type="ARBA" id="ARBA00022842"/>
    </source>
</evidence>
<dbReference type="InterPro" id="IPR023214">
    <property type="entry name" value="HAD_sf"/>
</dbReference>
<dbReference type="InterPro" id="IPR006439">
    <property type="entry name" value="HAD-SF_hydro_IA"/>
</dbReference>
<dbReference type="Gene3D" id="1.10.150.240">
    <property type="entry name" value="Putative phosphatase, domain 2"/>
    <property type="match status" value="1"/>
</dbReference>
<dbReference type="Proteomes" id="UP001259982">
    <property type="component" value="Unassembled WGS sequence"/>
</dbReference>
<name>A0ABU3B4X2_9GAMM</name>
<dbReference type="InterPro" id="IPR023198">
    <property type="entry name" value="PGP-like_dom2"/>
</dbReference>
<dbReference type="Pfam" id="PF13419">
    <property type="entry name" value="HAD_2"/>
    <property type="match status" value="1"/>
</dbReference>
<dbReference type="SFLD" id="SFLDS00003">
    <property type="entry name" value="Haloacid_Dehalogenase"/>
    <property type="match status" value="1"/>
</dbReference>
<keyword evidence="4" id="KW-0119">Carbohydrate metabolism</keyword>
<dbReference type="EMBL" id="JAVRHY010000002">
    <property type="protein sequence ID" value="MDT0617264.1"/>
    <property type="molecule type" value="Genomic_DNA"/>
</dbReference>
<evidence type="ECO:0000256" key="4">
    <source>
        <dbReference type="ARBA" id="ARBA00023277"/>
    </source>
</evidence>
<evidence type="ECO:0000313" key="5">
    <source>
        <dbReference type="EMBL" id="MDT0617264.1"/>
    </source>
</evidence>
<comment type="caution">
    <text evidence="5">The sequence shown here is derived from an EMBL/GenBank/DDBJ whole genome shotgun (WGS) entry which is preliminary data.</text>
</comment>
<dbReference type="NCBIfam" id="TIGR01509">
    <property type="entry name" value="HAD-SF-IA-v3"/>
    <property type="match status" value="1"/>
</dbReference>
<accession>A0ABU3B4X2</accession>
<keyword evidence="3" id="KW-0460">Magnesium</keyword>
<evidence type="ECO:0000313" key="6">
    <source>
        <dbReference type="Proteomes" id="UP001259982"/>
    </source>
</evidence>
<dbReference type="Gene3D" id="3.40.50.1000">
    <property type="entry name" value="HAD superfamily/HAD-like"/>
    <property type="match status" value="1"/>
</dbReference>
<proteinExistence type="predicted"/>
<keyword evidence="6" id="KW-1185">Reference proteome</keyword>
<dbReference type="RefSeq" id="WP_311656940.1">
    <property type="nucleotide sequence ID" value="NZ_JAVRHY010000002.1"/>
</dbReference>
<dbReference type="SFLD" id="SFLDG01129">
    <property type="entry name" value="C1.5:_HAD__Beta-PGM__Phosphata"/>
    <property type="match status" value="1"/>
</dbReference>
<dbReference type="InterPro" id="IPR041492">
    <property type="entry name" value="HAD_2"/>
</dbReference>
<evidence type="ECO:0000256" key="2">
    <source>
        <dbReference type="ARBA" id="ARBA00022801"/>
    </source>
</evidence>
<reference evidence="5 6" key="1">
    <citation type="submission" date="2023-09" db="EMBL/GenBank/DDBJ databases">
        <authorList>
            <person name="Rey-Velasco X."/>
        </authorList>
    </citation>
    <scope>NUCLEOTIDE SEQUENCE [LARGE SCALE GENOMIC DNA]</scope>
    <source>
        <strain evidence="5 6">P385</strain>
    </source>
</reference>
<protein>
    <submittedName>
        <fullName evidence="5">HAD-IA family hydrolase</fullName>
    </submittedName>
</protein>
<organism evidence="5 6">
    <name type="scientific">Spectribacter acetivorans</name>
    <dbReference type="NCBI Taxonomy" id="3075603"/>
    <lineage>
        <taxon>Bacteria</taxon>
        <taxon>Pseudomonadati</taxon>
        <taxon>Pseudomonadota</taxon>
        <taxon>Gammaproteobacteria</taxon>
        <taxon>Salinisphaerales</taxon>
        <taxon>Salinisphaeraceae</taxon>
        <taxon>Spectribacter</taxon>
    </lineage>
</organism>
<keyword evidence="1" id="KW-0479">Metal-binding</keyword>
<evidence type="ECO:0000256" key="1">
    <source>
        <dbReference type="ARBA" id="ARBA00022723"/>
    </source>
</evidence>